<sequence>MQQALGQHQNAQILLPIPQQISLEGNPKKKALSNKLTAVYAGNLSDIYGPLLQKLATISQSVDTFQLKLLGPVPDWPMEKVQEFQLQGIYTGFLPRNQLIQALWEADVLLVIMSFAESDQKRMQTSFPSKLLEYCQFGKALVIWGPKGCSVVDWGQKYDSARVVTSPVVEDLVRAVIDLSKEPIEQERLGQKALEMAQTMFNPLTIQQQFIESLYSITKL</sequence>
<keyword evidence="2" id="KW-1185">Reference proteome</keyword>
<dbReference type="Proteomes" id="UP001464891">
    <property type="component" value="Unassembled WGS sequence"/>
</dbReference>
<name>A0ABV0J7A2_9CYAN</name>
<evidence type="ECO:0000313" key="1">
    <source>
        <dbReference type="EMBL" id="MEP0817664.1"/>
    </source>
</evidence>
<dbReference type="EMBL" id="JAMPKM010000005">
    <property type="protein sequence ID" value="MEP0817664.1"/>
    <property type="molecule type" value="Genomic_DNA"/>
</dbReference>
<comment type="caution">
    <text evidence="1">The sequence shown here is derived from an EMBL/GenBank/DDBJ whole genome shotgun (WGS) entry which is preliminary data.</text>
</comment>
<reference evidence="1 2" key="1">
    <citation type="submission" date="2022-04" db="EMBL/GenBank/DDBJ databases">
        <title>Positive selection, recombination, and allopatry shape intraspecific diversity of widespread and dominant cyanobacteria.</title>
        <authorList>
            <person name="Wei J."/>
            <person name="Shu W."/>
            <person name="Hu C."/>
        </authorList>
    </citation>
    <scope>NUCLEOTIDE SEQUENCE [LARGE SCALE GENOMIC DNA]</scope>
    <source>
        <strain evidence="1 2">GB2-A4</strain>
    </source>
</reference>
<accession>A0ABV0J7A2</accession>
<dbReference type="Gene3D" id="3.40.50.2000">
    <property type="entry name" value="Glycogen Phosphorylase B"/>
    <property type="match status" value="1"/>
</dbReference>
<proteinExistence type="predicted"/>
<gene>
    <name evidence="1" type="ORF">NC998_11200</name>
</gene>
<dbReference type="SUPFAM" id="SSF53756">
    <property type="entry name" value="UDP-Glycosyltransferase/glycogen phosphorylase"/>
    <property type="match status" value="1"/>
</dbReference>
<organism evidence="1 2">
    <name type="scientific">Trichocoleus desertorum GB2-A4</name>
    <dbReference type="NCBI Taxonomy" id="2933944"/>
    <lineage>
        <taxon>Bacteria</taxon>
        <taxon>Bacillati</taxon>
        <taxon>Cyanobacteriota</taxon>
        <taxon>Cyanophyceae</taxon>
        <taxon>Leptolyngbyales</taxon>
        <taxon>Trichocoleusaceae</taxon>
        <taxon>Trichocoleus</taxon>
    </lineage>
</organism>
<evidence type="ECO:0000313" key="2">
    <source>
        <dbReference type="Proteomes" id="UP001464891"/>
    </source>
</evidence>
<protein>
    <submittedName>
        <fullName evidence="1">Uncharacterized protein</fullName>
    </submittedName>
</protein>